<dbReference type="Proteomes" id="UP001549204">
    <property type="component" value="Unassembled WGS sequence"/>
</dbReference>
<evidence type="ECO:0000313" key="3">
    <source>
        <dbReference type="Proteomes" id="UP001549204"/>
    </source>
</evidence>
<sequence>MPMHWVRAPCGHDGPLCRAAPGETLTFCALHNTLLALHKRPGQGLFNGNRQGMREMTQTYEDFSKYGKEFADTGLKSFASFSKSAQAIATEAGEYTKKSFEAGSAAAEKLLSAKSLEKAIEIQSDFAKQSYESFVSEATKFGDLYAELAKEAYKPFESIVAKAK</sequence>
<gene>
    <name evidence="2" type="ORF">ABID19_004713</name>
</gene>
<protein>
    <recommendedName>
        <fullName evidence="1">Phasin domain-containing protein</fullName>
    </recommendedName>
</protein>
<organism evidence="2 3">
    <name type="scientific">Mesorhizobium robiniae</name>
    <dbReference type="NCBI Taxonomy" id="559315"/>
    <lineage>
        <taxon>Bacteria</taxon>
        <taxon>Pseudomonadati</taxon>
        <taxon>Pseudomonadota</taxon>
        <taxon>Alphaproteobacteria</taxon>
        <taxon>Hyphomicrobiales</taxon>
        <taxon>Phyllobacteriaceae</taxon>
        <taxon>Mesorhizobium</taxon>
    </lineage>
</organism>
<comment type="caution">
    <text evidence="2">The sequence shown here is derived from an EMBL/GenBank/DDBJ whole genome shotgun (WGS) entry which is preliminary data.</text>
</comment>
<dbReference type="InterPro" id="IPR018968">
    <property type="entry name" value="Phasin"/>
</dbReference>
<evidence type="ECO:0000313" key="2">
    <source>
        <dbReference type="EMBL" id="MET3581660.1"/>
    </source>
</evidence>
<feature type="domain" description="Phasin" evidence="1">
    <location>
        <begin position="61"/>
        <end position="158"/>
    </location>
</feature>
<accession>A0ABV2GTP7</accession>
<keyword evidence="3" id="KW-1185">Reference proteome</keyword>
<dbReference type="EMBL" id="JBEPMC010000009">
    <property type="protein sequence ID" value="MET3581660.1"/>
    <property type="molecule type" value="Genomic_DNA"/>
</dbReference>
<reference evidence="2 3" key="1">
    <citation type="submission" date="2024-06" db="EMBL/GenBank/DDBJ databases">
        <title>Genomic Encyclopedia of Type Strains, Phase IV (KMG-IV): sequencing the most valuable type-strain genomes for metagenomic binning, comparative biology and taxonomic classification.</title>
        <authorList>
            <person name="Goeker M."/>
        </authorList>
    </citation>
    <scope>NUCLEOTIDE SEQUENCE [LARGE SCALE GENOMIC DNA]</scope>
    <source>
        <strain evidence="2 3">DSM 100022</strain>
    </source>
</reference>
<name>A0ABV2GTP7_9HYPH</name>
<proteinExistence type="predicted"/>
<evidence type="ECO:0000259" key="1">
    <source>
        <dbReference type="Pfam" id="PF09361"/>
    </source>
</evidence>
<dbReference type="Pfam" id="PF09361">
    <property type="entry name" value="Phasin_2"/>
    <property type="match status" value="1"/>
</dbReference>